<comment type="caution">
    <text evidence="1">The sequence shown here is derived from an EMBL/GenBank/DDBJ whole genome shotgun (WGS) entry which is preliminary data.</text>
</comment>
<reference evidence="1" key="1">
    <citation type="journal article" date="2015" name="Proc. Natl. Acad. Sci. U.S.A.">
        <title>Networks of energetic and metabolic interactions define dynamics in microbial communities.</title>
        <authorList>
            <person name="Embree M."/>
            <person name="Liu J.K."/>
            <person name="Al-Bassam M.M."/>
            <person name="Zengler K."/>
        </authorList>
    </citation>
    <scope>NUCLEOTIDE SEQUENCE</scope>
</reference>
<proteinExistence type="predicted"/>
<gene>
    <name evidence="1" type="ORF">ASZ90_013908</name>
</gene>
<name>A0A0W8F6C4_9ZZZZ</name>
<dbReference type="AlphaFoldDB" id="A0A0W8F6C4"/>
<dbReference type="EMBL" id="LNQE01001498">
    <property type="protein sequence ID" value="KUG16425.1"/>
    <property type="molecule type" value="Genomic_DNA"/>
</dbReference>
<evidence type="ECO:0000313" key="1">
    <source>
        <dbReference type="EMBL" id="KUG16425.1"/>
    </source>
</evidence>
<organism evidence="1">
    <name type="scientific">hydrocarbon metagenome</name>
    <dbReference type="NCBI Taxonomy" id="938273"/>
    <lineage>
        <taxon>unclassified sequences</taxon>
        <taxon>metagenomes</taxon>
        <taxon>ecological metagenomes</taxon>
    </lineage>
</organism>
<protein>
    <submittedName>
        <fullName evidence="1">Uncharacterized protein</fullName>
    </submittedName>
</protein>
<sequence>MHHLSPCALPIHAEGLFISGSRDYDSLFSLHLRARLASYMSKHVLDRSDIRLT</sequence>
<accession>A0A0W8F6C4</accession>